<dbReference type="InterPro" id="IPR051599">
    <property type="entry name" value="Cell_Envelope_Assoc"/>
</dbReference>
<evidence type="ECO:0000256" key="2">
    <source>
        <dbReference type="SAM" id="SignalP"/>
    </source>
</evidence>
<evidence type="ECO:0000256" key="1">
    <source>
        <dbReference type="PROSITE-ProRule" id="PRU00339"/>
    </source>
</evidence>
<dbReference type="PANTHER" id="PTHR30336:SF4">
    <property type="entry name" value="ENVELOPE BIOGENESIS FACTOR ELYC"/>
    <property type="match status" value="1"/>
</dbReference>
<keyword evidence="2" id="KW-0732">Signal</keyword>
<dbReference type="InterPro" id="IPR011990">
    <property type="entry name" value="TPR-like_helical_dom_sf"/>
</dbReference>
<dbReference type="GO" id="GO:0000270">
    <property type="term" value="P:peptidoglycan metabolic process"/>
    <property type="evidence" value="ECO:0007669"/>
    <property type="project" value="TreeGrafter"/>
</dbReference>
<dbReference type="InterPro" id="IPR019734">
    <property type="entry name" value="TPR_rpt"/>
</dbReference>
<feature type="chain" id="PRO_5008278887" description="DUF218 domain-containing protein" evidence="2">
    <location>
        <begin position="34"/>
        <end position="380"/>
    </location>
</feature>
<name>A0A198G8W4_9GAMM</name>
<dbReference type="PANTHER" id="PTHR30336">
    <property type="entry name" value="INNER MEMBRANE PROTEIN, PROBABLE PERMEASE"/>
    <property type="match status" value="1"/>
</dbReference>
<feature type="domain" description="DUF218" evidence="3">
    <location>
        <begin position="208"/>
        <end position="324"/>
    </location>
</feature>
<dbReference type="InterPro" id="IPR014729">
    <property type="entry name" value="Rossmann-like_a/b/a_fold"/>
</dbReference>
<dbReference type="CDD" id="cd06259">
    <property type="entry name" value="YdcF-like"/>
    <property type="match status" value="1"/>
</dbReference>
<dbReference type="OrthoDB" id="3289889at2"/>
<dbReference type="InterPro" id="IPR003848">
    <property type="entry name" value="DUF218"/>
</dbReference>
<feature type="signal peptide" evidence="2">
    <location>
        <begin position="1"/>
        <end position="33"/>
    </location>
</feature>
<dbReference type="PROSITE" id="PS50005">
    <property type="entry name" value="TPR"/>
    <property type="match status" value="1"/>
</dbReference>
<gene>
    <name evidence="4" type="ORF">M983_1242</name>
</gene>
<accession>A0A198G8W4</accession>
<dbReference type="Gene3D" id="3.40.50.620">
    <property type="entry name" value="HUPs"/>
    <property type="match status" value="1"/>
</dbReference>
<evidence type="ECO:0000313" key="5">
    <source>
        <dbReference type="Proteomes" id="UP000094023"/>
    </source>
</evidence>
<dbReference type="AlphaFoldDB" id="A0A198G8W4"/>
<dbReference type="SUPFAM" id="SSF48452">
    <property type="entry name" value="TPR-like"/>
    <property type="match status" value="1"/>
</dbReference>
<keyword evidence="5" id="KW-1185">Reference proteome</keyword>
<dbReference type="EMBL" id="LXEN01000052">
    <property type="protein sequence ID" value="OAT33204.1"/>
    <property type="molecule type" value="Genomic_DNA"/>
</dbReference>
<dbReference type="Proteomes" id="UP000094023">
    <property type="component" value="Unassembled WGS sequence"/>
</dbReference>
<protein>
    <recommendedName>
        <fullName evidence="3">DUF218 domain-containing protein</fullName>
    </recommendedName>
</protein>
<dbReference type="GO" id="GO:0005886">
    <property type="term" value="C:plasma membrane"/>
    <property type="evidence" value="ECO:0007669"/>
    <property type="project" value="TreeGrafter"/>
</dbReference>
<proteinExistence type="predicted"/>
<dbReference type="Pfam" id="PF02698">
    <property type="entry name" value="DUF218"/>
    <property type="match status" value="1"/>
</dbReference>
<dbReference type="PATRIC" id="fig|1354337.4.peg.1264"/>
<keyword evidence="1" id="KW-0802">TPR repeat</keyword>
<evidence type="ECO:0000259" key="3">
    <source>
        <dbReference type="Pfam" id="PF02698"/>
    </source>
</evidence>
<evidence type="ECO:0000313" key="4">
    <source>
        <dbReference type="EMBL" id="OAT33204.1"/>
    </source>
</evidence>
<organism evidence="4 5">
    <name type="scientific">Proteus myxofaciens ATCC 19692</name>
    <dbReference type="NCBI Taxonomy" id="1354337"/>
    <lineage>
        <taxon>Bacteria</taxon>
        <taxon>Pseudomonadati</taxon>
        <taxon>Pseudomonadota</taxon>
        <taxon>Gammaproteobacteria</taxon>
        <taxon>Enterobacterales</taxon>
        <taxon>Morganellaceae</taxon>
        <taxon>Proteus</taxon>
    </lineage>
</organism>
<reference evidence="4 5" key="1">
    <citation type="submission" date="2016-04" db="EMBL/GenBank/DDBJ databases">
        <title>ATOL: Assembling a taxonomically balanced genome-scale reconstruction of the evolutionary history of the Enterobacteriaceae.</title>
        <authorList>
            <person name="Plunkett G.III."/>
            <person name="Neeno-Eckwall E.C."/>
            <person name="Glasner J.D."/>
            <person name="Perna N.T."/>
        </authorList>
    </citation>
    <scope>NUCLEOTIDE SEQUENCE [LARGE SCALE GENOMIC DNA]</scope>
    <source>
        <strain evidence="4 5">ATCC 19692</strain>
    </source>
</reference>
<dbReference type="Gene3D" id="1.25.40.10">
    <property type="entry name" value="Tetratricopeptide repeat domain"/>
    <property type="match status" value="1"/>
</dbReference>
<feature type="repeat" description="TPR" evidence="1">
    <location>
        <begin position="102"/>
        <end position="135"/>
    </location>
</feature>
<sequence length="380" mass="42532">MAQPSRISLHIKKTVLSLAFVTLGLSASSNVFAYQKVNQPAENYEQYTSQRQTVDTLIQDALDAFKSPARVSDAGFTGKLPSNMEVVAQKLQQAYKLEPYRLDLLFSTASAYIYNNDVERAITIYKQILEAAPDDIDALIYITSWSRFEGKEKESEAYFNKLKSLNPAKADELKRFFAEIDRVSTMPLSDKLTATDLAKLNKTKDNNAIVTLGYALNPDGTMNKILIDRLNKTLEVAKQLPEAMIIVTGGVPKAHQTEGKLMADWLIKNGIPAERIYQDNYARTTVENALFSRYALTKHRIKTAVIISSGSHVRRADAIFTLASWQSGPRSDITYLTVVAADKPLAELQKTSKSDLKGIYRDGLKALGLWSFRSYPLEER</sequence>
<dbReference type="STRING" id="1354337.M983_1242"/>
<dbReference type="GO" id="GO:0043164">
    <property type="term" value="P:Gram-negative-bacterium-type cell wall biogenesis"/>
    <property type="evidence" value="ECO:0007669"/>
    <property type="project" value="TreeGrafter"/>
</dbReference>
<comment type="caution">
    <text evidence="4">The sequence shown here is derived from an EMBL/GenBank/DDBJ whole genome shotgun (WGS) entry which is preliminary data.</text>
</comment>